<accession>A0A368GIL1</accession>
<protein>
    <submittedName>
        <fullName evidence="2">Uncharacterized protein</fullName>
    </submittedName>
</protein>
<feature type="compositionally biased region" description="Basic and acidic residues" evidence="1">
    <location>
        <begin position="242"/>
        <end position="322"/>
    </location>
</feature>
<comment type="caution">
    <text evidence="2">The sequence shown here is derived from an EMBL/GenBank/DDBJ whole genome shotgun (WGS) entry which is preliminary data.</text>
</comment>
<evidence type="ECO:0000313" key="2">
    <source>
        <dbReference type="EMBL" id="RCN44202.1"/>
    </source>
</evidence>
<gene>
    <name evidence="2" type="ORF">ANCCAN_09785</name>
</gene>
<evidence type="ECO:0000313" key="3">
    <source>
        <dbReference type="Proteomes" id="UP000252519"/>
    </source>
</evidence>
<feature type="region of interest" description="Disordered" evidence="1">
    <location>
        <begin position="1"/>
        <end position="341"/>
    </location>
</feature>
<dbReference type="EMBL" id="JOJR01000135">
    <property type="protein sequence ID" value="RCN44202.1"/>
    <property type="molecule type" value="Genomic_DNA"/>
</dbReference>
<dbReference type="AlphaFoldDB" id="A0A368GIL1"/>
<name>A0A368GIL1_ANCCA</name>
<feature type="compositionally biased region" description="Basic and acidic residues" evidence="1">
    <location>
        <begin position="1"/>
        <end position="12"/>
    </location>
</feature>
<feature type="compositionally biased region" description="Polar residues" evidence="1">
    <location>
        <begin position="323"/>
        <end position="341"/>
    </location>
</feature>
<organism evidence="2 3">
    <name type="scientific">Ancylostoma caninum</name>
    <name type="common">Dog hookworm</name>
    <dbReference type="NCBI Taxonomy" id="29170"/>
    <lineage>
        <taxon>Eukaryota</taxon>
        <taxon>Metazoa</taxon>
        <taxon>Ecdysozoa</taxon>
        <taxon>Nematoda</taxon>
        <taxon>Chromadorea</taxon>
        <taxon>Rhabditida</taxon>
        <taxon>Rhabditina</taxon>
        <taxon>Rhabditomorpha</taxon>
        <taxon>Strongyloidea</taxon>
        <taxon>Ancylostomatidae</taxon>
        <taxon>Ancylostomatinae</taxon>
        <taxon>Ancylostoma</taxon>
    </lineage>
</organism>
<feature type="compositionally biased region" description="Basic residues" evidence="1">
    <location>
        <begin position="171"/>
        <end position="199"/>
    </location>
</feature>
<proteinExistence type="predicted"/>
<evidence type="ECO:0000256" key="1">
    <source>
        <dbReference type="SAM" id="MobiDB-lite"/>
    </source>
</evidence>
<dbReference type="Proteomes" id="UP000252519">
    <property type="component" value="Unassembled WGS sequence"/>
</dbReference>
<feature type="compositionally biased region" description="Basic and acidic residues" evidence="1">
    <location>
        <begin position="213"/>
        <end position="235"/>
    </location>
</feature>
<keyword evidence="3" id="KW-1185">Reference proteome</keyword>
<reference evidence="2 3" key="1">
    <citation type="submission" date="2014-10" db="EMBL/GenBank/DDBJ databases">
        <title>Draft genome of the hookworm Ancylostoma caninum.</title>
        <authorList>
            <person name="Mitreva M."/>
        </authorList>
    </citation>
    <scope>NUCLEOTIDE SEQUENCE [LARGE SCALE GENOMIC DNA]</scope>
    <source>
        <strain evidence="2 3">Baltimore</strain>
    </source>
</reference>
<sequence length="341" mass="38891">MIEQSGKRDLSDHTTASTDIDKKEVTSELTMTDVDRRLAAFGVVRKPQSLDKLKEQIARKKAMEASKTPELKDRDMRRIQSEESKEQMHNERSRDDKMGRKMDKKSYTAEDLMKEKDEGNKSKEKEEKKKTIDGREKIEKGMANVRKRKWKRKVNQEKRMSGKEITIQKGKLIKRKRNENKRKSGGHSSGVRKKNVKKGARQERKIISGSAQKLEKDEERLDQKKKTRDTNDMAEKGANPTGKDKGVEVINIKEKESKEQKVKDVGGSKKLEEETSAKEIHVNKNSECQNEEKGKAIKAKSKESANNKTKSSEDAAHKERQSKQASGSVIHSTATSTLTLK</sequence>
<dbReference type="OrthoDB" id="5867770at2759"/>
<feature type="compositionally biased region" description="Basic and acidic residues" evidence="1">
    <location>
        <begin position="48"/>
        <end position="140"/>
    </location>
</feature>
<dbReference type="STRING" id="29170.A0A368GIL1"/>